<dbReference type="CDD" id="cd05233">
    <property type="entry name" value="SDR_c"/>
    <property type="match status" value="1"/>
</dbReference>
<accession>A0A0D7BE37</accession>
<dbReference type="EMBL" id="KN880502">
    <property type="protein sequence ID" value="KIY68444.1"/>
    <property type="molecule type" value="Genomic_DNA"/>
</dbReference>
<dbReference type="InterPro" id="IPR036291">
    <property type="entry name" value="NAD(P)-bd_dom_sf"/>
</dbReference>
<organism evidence="4 5">
    <name type="scientific">Cylindrobasidium torrendii FP15055 ss-10</name>
    <dbReference type="NCBI Taxonomy" id="1314674"/>
    <lineage>
        <taxon>Eukaryota</taxon>
        <taxon>Fungi</taxon>
        <taxon>Dikarya</taxon>
        <taxon>Basidiomycota</taxon>
        <taxon>Agaricomycotina</taxon>
        <taxon>Agaricomycetes</taxon>
        <taxon>Agaricomycetidae</taxon>
        <taxon>Agaricales</taxon>
        <taxon>Marasmiineae</taxon>
        <taxon>Physalacriaceae</taxon>
        <taxon>Cylindrobasidium</taxon>
    </lineage>
</organism>
<gene>
    <name evidence="4" type="ORF">CYLTODRAFT_374282</name>
</gene>
<dbReference type="PANTHER" id="PTHR43618">
    <property type="entry name" value="7-ALPHA-HYDROXYSTEROID DEHYDROGENASE"/>
    <property type="match status" value="1"/>
</dbReference>
<dbReference type="OrthoDB" id="3819888at2759"/>
<dbReference type="PANTHER" id="PTHR43618:SF4">
    <property type="entry name" value="SHORT CHAIN DEHYDROGENASE_REDUCTASE FAMILY (AFU_ORTHOLOGUE AFUA_7G04540)"/>
    <property type="match status" value="1"/>
</dbReference>
<evidence type="ECO:0000313" key="4">
    <source>
        <dbReference type="EMBL" id="KIY68444.1"/>
    </source>
</evidence>
<comment type="similarity">
    <text evidence="1">Belongs to the short-chain dehydrogenases/reductases (SDR) family.</text>
</comment>
<keyword evidence="2" id="KW-0521">NADP</keyword>
<dbReference type="SUPFAM" id="SSF51735">
    <property type="entry name" value="NAD(P)-binding Rossmann-fold domains"/>
    <property type="match status" value="1"/>
</dbReference>
<dbReference type="Proteomes" id="UP000054007">
    <property type="component" value="Unassembled WGS sequence"/>
</dbReference>
<proteinExistence type="inferred from homology"/>
<reference evidence="4 5" key="1">
    <citation type="journal article" date="2015" name="Fungal Genet. Biol.">
        <title>Evolution of novel wood decay mechanisms in Agaricales revealed by the genome sequences of Fistulina hepatica and Cylindrobasidium torrendii.</title>
        <authorList>
            <person name="Floudas D."/>
            <person name="Held B.W."/>
            <person name="Riley R."/>
            <person name="Nagy L.G."/>
            <person name="Koehler G."/>
            <person name="Ransdell A.S."/>
            <person name="Younus H."/>
            <person name="Chow J."/>
            <person name="Chiniquy J."/>
            <person name="Lipzen A."/>
            <person name="Tritt A."/>
            <person name="Sun H."/>
            <person name="Haridas S."/>
            <person name="LaButti K."/>
            <person name="Ohm R.A."/>
            <person name="Kues U."/>
            <person name="Blanchette R.A."/>
            <person name="Grigoriev I.V."/>
            <person name="Minto R.E."/>
            <person name="Hibbett D.S."/>
        </authorList>
    </citation>
    <scope>NUCLEOTIDE SEQUENCE [LARGE SCALE GENOMIC DNA]</scope>
    <source>
        <strain evidence="4 5">FP15055 ss-10</strain>
    </source>
</reference>
<dbReference type="InterPro" id="IPR052178">
    <property type="entry name" value="Sec_Metab_Biosynth_SDR"/>
</dbReference>
<evidence type="ECO:0000313" key="5">
    <source>
        <dbReference type="Proteomes" id="UP000054007"/>
    </source>
</evidence>
<evidence type="ECO:0000256" key="3">
    <source>
        <dbReference type="ARBA" id="ARBA00023002"/>
    </source>
</evidence>
<dbReference type="AlphaFoldDB" id="A0A0D7BE37"/>
<dbReference type="Gene3D" id="3.40.50.720">
    <property type="entry name" value="NAD(P)-binding Rossmann-like Domain"/>
    <property type="match status" value="1"/>
</dbReference>
<dbReference type="STRING" id="1314674.A0A0D7BE37"/>
<sequence length="287" mass="30753">MTSLLPSRVAIVTGGGTGIGYNIAKGFADQGAKVYITARREDVLQEAAKRYRDSSPHSAGTLIPYVLDVTDQVAVKAAAEYIADTEGKLDILVNNAGISTSQDAQELGQQKAKIIAESGNLFDTEDFEDWQNTFRINTSAPFFMIKHFEALLIKGAGTRPGGTSSVLNISSGAGELKTVLTNQTFAYGPSKAALDNLTVKVAAHFGRHEIRIRCNAIAPGMFYNERVSVDFMDRLAQNPLPGLQAATPLRRPGKTEELIASALFLTTTDYVTGVVLQVCGGLDLVNP</sequence>
<dbReference type="PRINTS" id="PR00080">
    <property type="entry name" value="SDRFAMILY"/>
</dbReference>
<dbReference type="InterPro" id="IPR002347">
    <property type="entry name" value="SDR_fam"/>
</dbReference>
<dbReference type="Pfam" id="PF13561">
    <property type="entry name" value="adh_short_C2"/>
    <property type="match status" value="1"/>
</dbReference>
<keyword evidence="5" id="KW-1185">Reference proteome</keyword>
<dbReference type="GO" id="GO:0016491">
    <property type="term" value="F:oxidoreductase activity"/>
    <property type="evidence" value="ECO:0007669"/>
    <property type="project" value="UniProtKB-KW"/>
</dbReference>
<evidence type="ECO:0000256" key="1">
    <source>
        <dbReference type="ARBA" id="ARBA00006484"/>
    </source>
</evidence>
<name>A0A0D7BE37_9AGAR</name>
<protein>
    <submittedName>
        <fullName evidence="4">NAD(P)-binding protein</fullName>
    </submittedName>
</protein>
<dbReference type="PRINTS" id="PR00081">
    <property type="entry name" value="GDHRDH"/>
</dbReference>
<keyword evidence="3" id="KW-0560">Oxidoreductase</keyword>
<evidence type="ECO:0000256" key="2">
    <source>
        <dbReference type="ARBA" id="ARBA00022857"/>
    </source>
</evidence>